<dbReference type="EMBL" id="VOSW01000019">
    <property type="protein sequence ID" value="KAE8759627.1"/>
    <property type="molecule type" value="Genomic_DNA"/>
</dbReference>
<organism evidence="1 2">
    <name type="scientific">Paraburkholderia madseniana</name>
    <dbReference type="NCBI Taxonomy" id="2599607"/>
    <lineage>
        <taxon>Bacteria</taxon>
        <taxon>Pseudomonadati</taxon>
        <taxon>Pseudomonadota</taxon>
        <taxon>Betaproteobacteria</taxon>
        <taxon>Burkholderiales</taxon>
        <taxon>Burkholderiaceae</taxon>
        <taxon>Paraburkholderia</taxon>
    </lineage>
</organism>
<dbReference type="OrthoDB" id="9180241at2"/>
<reference evidence="1 2" key="1">
    <citation type="journal article" date="2020" name="Int. J. Syst. Evol. Microbiol.">
        <title>Paraburkholderia madseniana sp. nov., a phenolic acid-degrading bacterium isolated from acidic forest soil.</title>
        <authorList>
            <person name="Wilhelm R.C."/>
            <person name="Murphy S.J.L."/>
            <person name="Feriancek N.M."/>
            <person name="Karasz D.C."/>
            <person name="DeRito C.M."/>
            <person name="Newman J.D."/>
            <person name="Buckley D.H."/>
        </authorList>
    </citation>
    <scope>NUCLEOTIDE SEQUENCE [LARGE SCALE GENOMIC DNA]</scope>
    <source>
        <strain evidence="1 2">RP11</strain>
    </source>
</reference>
<proteinExistence type="predicted"/>
<evidence type="ECO:0000313" key="1">
    <source>
        <dbReference type="EMBL" id="KAE8759627.1"/>
    </source>
</evidence>
<dbReference type="RefSeq" id="WP_154559897.1">
    <property type="nucleotide sequence ID" value="NZ_VOSW01000019.1"/>
</dbReference>
<name>A0A6N6WG77_9BURK</name>
<dbReference type="Proteomes" id="UP000463700">
    <property type="component" value="Unassembled WGS sequence"/>
</dbReference>
<gene>
    <name evidence="1" type="ORF">FSO04_12020</name>
</gene>
<evidence type="ECO:0000313" key="2">
    <source>
        <dbReference type="Proteomes" id="UP000463700"/>
    </source>
</evidence>
<protein>
    <submittedName>
        <fullName evidence="1">Uncharacterized protein</fullName>
    </submittedName>
</protein>
<dbReference type="AlphaFoldDB" id="A0A6N6WG77"/>
<sequence length="345" mass="38325">MTLLITVAGKGFALATSDTRICTKSGSKFLPIDENFNKHIVFRSGGLVGDITYTGVAQWQTGGRTIRLYDLISDSVSEASRETLDFGPLVKKLATDLSRRLRGRSLAGPNGKPFVEIHICGRHESVPIPFIAVLSTFRTAPPWNFEQELQWDLDVGDFKFFLLMADRPEVIIGGMDTVVRLEERQWISNAVSAGADAFNTSRMCSRIIQAASSRHQLVGARSVAVVLPEVGMLDTNLFDGLDDDLTAFFPRIAFASGSYLGPSEFKVDLNLVADGHLPQHSLFFKSVIERRWKKSIRRRMFRYRGGKKIPSVMGLLGLAIFGKIRDDYIDFGLGDEDADEQQLSN</sequence>
<comment type="caution">
    <text evidence="1">The sequence shown here is derived from an EMBL/GenBank/DDBJ whole genome shotgun (WGS) entry which is preliminary data.</text>
</comment>
<accession>A0A6N6WG77</accession>